<evidence type="ECO:0000313" key="3">
    <source>
        <dbReference type="Proteomes" id="UP001066276"/>
    </source>
</evidence>
<name>A0AAV7MQ24_PLEWA</name>
<keyword evidence="3" id="KW-1185">Reference proteome</keyword>
<feature type="compositionally biased region" description="Basic and acidic residues" evidence="1">
    <location>
        <begin position="21"/>
        <end position="41"/>
    </location>
</feature>
<evidence type="ECO:0000313" key="2">
    <source>
        <dbReference type="EMBL" id="KAJ1105476.1"/>
    </source>
</evidence>
<accession>A0AAV7MQ24</accession>
<organism evidence="2 3">
    <name type="scientific">Pleurodeles waltl</name>
    <name type="common">Iberian ribbed newt</name>
    <dbReference type="NCBI Taxonomy" id="8319"/>
    <lineage>
        <taxon>Eukaryota</taxon>
        <taxon>Metazoa</taxon>
        <taxon>Chordata</taxon>
        <taxon>Craniata</taxon>
        <taxon>Vertebrata</taxon>
        <taxon>Euteleostomi</taxon>
        <taxon>Amphibia</taxon>
        <taxon>Batrachia</taxon>
        <taxon>Caudata</taxon>
        <taxon>Salamandroidea</taxon>
        <taxon>Salamandridae</taxon>
        <taxon>Pleurodelinae</taxon>
        <taxon>Pleurodeles</taxon>
    </lineage>
</organism>
<protein>
    <submittedName>
        <fullName evidence="2">Uncharacterized protein</fullName>
    </submittedName>
</protein>
<proteinExistence type="predicted"/>
<gene>
    <name evidence="2" type="ORF">NDU88_002882</name>
</gene>
<comment type="caution">
    <text evidence="2">The sequence shown here is derived from an EMBL/GenBank/DDBJ whole genome shotgun (WGS) entry which is preliminary data.</text>
</comment>
<dbReference type="EMBL" id="JANPWB010000013">
    <property type="protein sequence ID" value="KAJ1105476.1"/>
    <property type="molecule type" value="Genomic_DNA"/>
</dbReference>
<feature type="region of interest" description="Disordered" evidence="1">
    <location>
        <begin position="1"/>
        <end position="78"/>
    </location>
</feature>
<dbReference type="AlphaFoldDB" id="A0AAV7MQ24"/>
<evidence type="ECO:0000256" key="1">
    <source>
        <dbReference type="SAM" id="MobiDB-lite"/>
    </source>
</evidence>
<reference evidence="2" key="1">
    <citation type="journal article" date="2022" name="bioRxiv">
        <title>Sequencing and chromosome-scale assembly of the giantPleurodeles waltlgenome.</title>
        <authorList>
            <person name="Brown T."/>
            <person name="Elewa A."/>
            <person name="Iarovenko S."/>
            <person name="Subramanian E."/>
            <person name="Araus A.J."/>
            <person name="Petzold A."/>
            <person name="Susuki M."/>
            <person name="Suzuki K.-i.T."/>
            <person name="Hayashi T."/>
            <person name="Toyoda A."/>
            <person name="Oliveira C."/>
            <person name="Osipova E."/>
            <person name="Leigh N.D."/>
            <person name="Simon A."/>
            <person name="Yun M.H."/>
        </authorList>
    </citation>
    <scope>NUCLEOTIDE SEQUENCE</scope>
    <source>
        <strain evidence="2">20211129_DDA</strain>
        <tissue evidence="2">Liver</tissue>
    </source>
</reference>
<dbReference type="Proteomes" id="UP001066276">
    <property type="component" value="Chromosome 9"/>
</dbReference>
<sequence>MQGLLGAFEAKLDAEGWSDQPPDRRSGEGEVPERAGLKDGQDGPSGVESRGHLSGCWAGRRRRDQSSESGSRSGSGEERNIWDIIQAYGLLGAPRLLGDMK</sequence>